<dbReference type="RefSeq" id="WP_188687280.1">
    <property type="nucleotide sequence ID" value="NZ_BMKX01000011.1"/>
</dbReference>
<keyword evidence="2" id="KW-0238">DNA-binding</keyword>
<dbReference type="PANTHER" id="PTHR33164">
    <property type="entry name" value="TRANSCRIPTIONAL REGULATOR, MARR FAMILY"/>
    <property type="match status" value="1"/>
</dbReference>
<evidence type="ECO:0000259" key="4">
    <source>
        <dbReference type="PROSITE" id="PS50995"/>
    </source>
</evidence>
<dbReference type="SMART" id="SM00347">
    <property type="entry name" value="HTH_MARR"/>
    <property type="match status" value="1"/>
</dbReference>
<feature type="domain" description="HTH marR-type" evidence="4">
    <location>
        <begin position="27"/>
        <end position="157"/>
    </location>
</feature>
<dbReference type="InterPro" id="IPR000835">
    <property type="entry name" value="HTH_MarR-typ"/>
</dbReference>
<dbReference type="InterPro" id="IPR039422">
    <property type="entry name" value="MarR/SlyA-like"/>
</dbReference>
<dbReference type="SUPFAM" id="SSF46785">
    <property type="entry name" value="Winged helix' DNA-binding domain"/>
    <property type="match status" value="1"/>
</dbReference>
<evidence type="ECO:0000313" key="6">
    <source>
        <dbReference type="Proteomes" id="UP000606115"/>
    </source>
</evidence>
<keyword evidence="1" id="KW-0805">Transcription regulation</keyword>
<dbReference type="InterPro" id="IPR036390">
    <property type="entry name" value="WH_DNA-bd_sf"/>
</dbReference>
<comment type="caution">
    <text evidence="5">The sequence shown here is derived from an EMBL/GenBank/DDBJ whole genome shotgun (WGS) entry which is preliminary data.</text>
</comment>
<dbReference type="Gene3D" id="1.10.10.10">
    <property type="entry name" value="Winged helix-like DNA-binding domain superfamily/Winged helix DNA-binding domain"/>
    <property type="match status" value="1"/>
</dbReference>
<dbReference type="PANTHER" id="PTHR33164:SF43">
    <property type="entry name" value="HTH-TYPE TRANSCRIPTIONAL REPRESSOR YETL"/>
    <property type="match status" value="1"/>
</dbReference>
<organism evidence="5 6">
    <name type="scientific">Glutamicibacter ardleyensis</name>
    <dbReference type="NCBI Taxonomy" id="225894"/>
    <lineage>
        <taxon>Bacteria</taxon>
        <taxon>Bacillati</taxon>
        <taxon>Actinomycetota</taxon>
        <taxon>Actinomycetes</taxon>
        <taxon>Micrococcales</taxon>
        <taxon>Micrococcaceae</taxon>
        <taxon>Glutamicibacter</taxon>
    </lineage>
</organism>
<evidence type="ECO:0000313" key="5">
    <source>
        <dbReference type="EMBL" id="GGJ72363.1"/>
    </source>
</evidence>
<reference evidence="6" key="1">
    <citation type="journal article" date="2019" name="Int. J. Syst. Evol. Microbiol.">
        <title>The Global Catalogue of Microorganisms (GCM) 10K type strain sequencing project: providing services to taxonomists for standard genome sequencing and annotation.</title>
        <authorList>
            <consortium name="The Broad Institute Genomics Platform"/>
            <consortium name="The Broad Institute Genome Sequencing Center for Infectious Disease"/>
            <person name="Wu L."/>
            <person name="Ma J."/>
        </authorList>
    </citation>
    <scope>NUCLEOTIDE SEQUENCE [LARGE SCALE GENOMIC DNA]</scope>
    <source>
        <strain evidence="6">CGMCC 1.3685</strain>
    </source>
</reference>
<evidence type="ECO:0000256" key="2">
    <source>
        <dbReference type="ARBA" id="ARBA00023125"/>
    </source>
</evidence>
<dbReference type="InterPro" id="IPR023187">
    <property type="entry name" value="Tscrpt_reg_MarR-type_CS"/>
</dbReference>
<name>A0ABQ2DV32_9MICC</name>
<dbReference type="InterPro" id="IPR036388">
    <property type="entry name" value="WH-like_DNA-bd_sf"/>
</dbReference>
<dbReference type="EMBL" id="BMKX01000011">
    <property type="protein sequence ID" value="GGJ72363.1"/>
    <property type="molecule type" value="Genomic_DNA"/>
</dbReference>
<dbReference type="Pfam" id="PF12802">
    <property type="entry name" value="MarR_2"/>
    <property type="match status" value="1"/>
</dbReference>
<accession>A0ABQ2DV32</accession>
<gene>
    <name evidence="5" type="ORF">GCM10007173_34120</name>
</gene>
<keyword evidence="3" id="KW-0804">Transcription</keyword>
<keyword evidence="6" id="KW-1185">Reference proteome</keyword>
<protein>
    <recommendedName>
        <fullName evidence="4">HTH marR-type domain-containing protein</fullName>
    </recommendedName>
</protein>
<dbReference type="Proteomes" id="UP000606115">
    <property type="component" value="Unassembled WGS sequence"/>
</dbReference>
<evidence type="ECO:0000256" key="3">
    <source>
        <dbReference type="ARBA" id="ARBA00023163"/>
    </source>
</evidence>
<evidence type="ECO:0000256" key="1">
    <source>
        <dbReference type="ARBA" id="ARBA00023015"/>
    </source>
</evidence>
<dbReference type="GeneID" id="303305746"/>
<sequence length="162" mass="18853">METVETVETVKETQSWTHRSQLFEAAEQELFTLLSVTAKSRRTMAAKLDEKLPPAAVPVLGMILKLGNTTQSDICEHLMTDKATLSRLVTRLEELELVKREVDETDRRVFNLLPTELAKERWHGWLQNWRDDLRERITKWSDTDLTHLTGLLERLNADLREL</sequence>
<proteinExistence type="predicted"/>
<dbReference type="PROSITE" id="PS01117">
    <property type="entry name" value="HTH_MARR_1"/>
    <property type="match status" value="1"/>
</dbReference>
<dbReference type="PROSITE" id="PS50995">
    <property type="entry name" value="HTH_MARR_2"/>
    <property type="match status" value="1"/>
</dbReference>